<evidence type="ECO:0000313" key="2">
    <source>
        <dbReference type="Proteomes" id="UP000887574"/>
    </source>
</evidence>
<keyword evidence="1" id="KW-0472">Membrane</keyword>
<feature type="transmembrane region" description="Helical" evidence="1">
    <location>
        <begin position="298"/>
        <end position="316"/>
    </location>
</feature>
<sequence length="481" mass="54027">MAAKKILFSRQNINSHHVGNEFANIDMSSCSQNISSATPQLAYINHHQQFVVSPSPVLKRETVDTKLLDLLRKNYDIISVIADIERGCDSPTSPSSLVSDKCCIMQHESTPPTNTLSPRRSSQQTIMSSCSTSHLTTTTTVMGSSSPRRRASLAVPLLQLGNGDVGSPVLVEEAASDTSSNSIAEEMAVEAMDSDRDMPCQSTCTWTSRLNGGLSRLYNNVLDALSETNDDLKAQNRPAEAPPKLSAYALRRDIRRCLLESHSYVETLAGLKELFIWSNPIATLSIFSVYMYSVFRGWVVTLTLFLILLQLGFNYLSSQKRINLGLQFLPRKELQQWKLDLSGAQLVFDVARRTQVMLTFAADCLEKFKYLFSWKKPEVTLNFLFIVLTFFLLSVVLTTGWWFTVVGFLIGGKSFFTTYMYHRFPRLRSLFDVLFYFYSHLPTSRSAVLQATPSKSNLTSFFGQNHSSNSSSKWTKPDSYS</sequence>
<dbReference type="PANTHER" id="PTHR37402:SF1">
    <property type="entry name" value="GRAM DOMAIN-CONTAINING PROTEIN 4"/>
    <property type="match status" value="1"/>
</dbReference>
<feature type="transmembrane region" description="Helical" evidence="1">
    <location>
        <begin position="379"/>
        <end position="396"/>
    </location>
</feature>
<dbReference type="PANTHER" id="PTHR37402">
    <property type="entry name" value="GRAM DOMAIN-CONTAINING PROTEIN 4"/>
    <property type="match status" value="1"/>
</dbReference>
<dbReference type="GO" id="GO:0034164">
    <property type="term" value="P:negative regulation of toll-like receptor 9 signaling pathway"/>
    <property type="evidence" value="ECO:0007669"/>
    <property type="project" value="TreeGrafter"/>
</dbReference>
<keyword evidence="1" id="KW-0812">Transmembrane</keyword>
<organism evidence="2 3">
    <name type="scientific">Ditylenchus dipsaci</name>
    <dbReference type="NCBI Taxonomy" id="166011"/>
    <lineage>
        <taxon>Eukaryota</taxon>
        <taxon>Metazoa</taxon>
        <taxon>Ecdysozoa</taxon>
        <taxon>Nematoda</taxon>
        <taxon>Chromadorea</taxon>
        <taxon>Rhabditida</taxon>
        <taxon>Tylenchina</taxon>
        <taxon>Tylenchomorpha</taxon>
        <taxon>Sphaerularioidea</taxon>
        <taxon>Anguinidae</taxon>
        <taxon>Anguininae</taxon>
        <taxon>Ditylenchus</taxon>
    </lineage>
</organism>
<evidence type="ECO:0000313" key="3">
    <source>
        <dbReference type="WBParaSite" id="jg13382"/>
    </source>
</evidence>
<dbReference type="Proteomes" id="UP000887574">
    <property type="component" value="Unplaced"/>
</dbReference>
<dbReference type="WBParaSite" id="jg13382">
    <property type="protein sequence ID" value="jg13382"/>
    <property type="gene ID" value="jg13382"/>
</dbReference>
<name>A0A915CY48_9BILA</name>
<keyword evidence="2" id="KW-1185">Reference proteome</keyword>
<proteinExistence type="predicted"/>
<accession>A0A915CY48</accession>
<dbReference type="GO" id="GO:0006915">
    <property type="term" value="P:apoptotic process"/>
    <property type="evidence" value="ECO:0007669"/>
    <property type="project" value="InterPro"/>
</dbReference>
<keyword evidence="1" id="KW-1133">Transmembrane helix</keyword>
<dbReference type="AlphaFoldDB" id="A0A915CY48"/>
<protein>
    <submittedName>
        <fullName evidence="3">Reticulon-like protein</fullName>
    </submittedName>
</protein>
<evidence type="ECO:0000256" key="1">
    <source>
        <dbReference type="SAM" id="Phobius"/>
    </source>
</evidence>
<reference evidence="3" key="1">
    <citation type="submission" date="2022-11" db="UniProtKB">
        <authorList>
            <consortium name="WormBaseParasite"/>
        </authorList>
    </citation>
    <scope>IDENTIFICATION</scope>
</reference>
<dbReference type="InterPro" id="IPR037847">
    <property type="entry name" value="GRAMDC4"/>
</dbReference>